<dbReference type="InterPro" id="IPR054393">
    <property type="entry name" value="Thiaminase-1_dom"/>
</dbReference>
<dbReference type="PROSITE" id="PS51257">
    <property type="entry name" value="PROKAR_LIPOPROTEIN"/>
    <property type="match status" value="1"/>
</dbReference>
<dbReference type="Proteomes" id="UP001144256">
    <property type="component" value="Unassembled WGS sequence"/>
</dbReference>
<organism evidence="2 3">
    <name type="scientific">Vallitalea longa</name>
    <dbReference type="NCBI Taxonomy" id="2936439"/>
    <lineage>
        <taxon>Bacteria</taxon>
        <taxon>Bacillati</taxon>
        <taxon>Bacillota</taxon>
        <taxon>Clostridia</taxon>
        <taxon>Lachnospirales</taxon>
        <taxon>Vallitaleaceae</taxon>
        <taxon>Vallitalea</taxon>
    </lineage>
</organism>
<dbReference type="AlphaFoldDB" id="A0A9W6DE63"/>
<dbReference type="NCBIfam" id="TIGR04541">
    <property type="entry name" value="thiaminase_BcmE"/>
    <property type="match status" value="1"/>
</dbReference>
<sequence length="410" mass="46255">MKNPISLLLYYILPIILMFSGCSTNPQPESSTLNVALYGYVPDQERFEKAVSNAWAEVHSDVELNFISWDCYEEDPTNDLDVFVFDSIFLLSFIENDYLLPIPDDKIQNKDDLLSFAIDGCTIDGDVYAIPQIVCTNLLYTRKNDTELTPVKDVVTLHEIIGDRILQTEIPEENEGLLIDMSGGTSKICMYLDALIDVNQEYTDYYETPDLNNISSDVIASLRLLQAMGGKAQVNYWPDDNNAYVRANWFQDGKGRAYIGYTEAMSAMDDFANDINFCLYSYTKGENIPTYFGDIVSVNSKINNDKKDLAFELVNVITATDTVVTAISADENNQYPQYLLPARYSIYDALDSTYPIYNKLKEIASYSENCLFKIGPNAREFIEDAKKIIPGLLDTTTSLDIPEEEVDMAA</sequence>
<dbReference type="RefSeq" id="WP_281814419.1">
    <property type="nucleotide sequence ID" value="NZ_BRLB01000003.1"/>
</dbReference>
<comment type="caution">
    <text evidence="2">The sequence shown here is derived from an EMBL/GenBank/DDBJ whole genome shotgun (WGS) entry which is preliminary data.</text>
</comment>
<dbReference type="Pfam" id="PF22141">
    <property type="entry name" value="Thiaminase-1_dom"/>
    <property type="match status" value="1"/>
</dbReference>
<evidence type="ECO:0000313" key="3">
    <source>
        <dbReference type="Proteomes" id="UP001144256"/>
    </source>
</evidence>
<evidence type="ECO:0000313" key="2">
    <source>
        <dbReference type="EMBL" id="GKX29160.1"/>
    </source>
</evidence>
<dbReference type="SUPFAM" id="SSF53850">
    <property type="entry name" value="Periplasmic binding protein-like II"/>
    <property type="match status" value="1"/>
</dbReference>
<dbReference type="Gene3D" id="3.40.190.10">
    <property type="entry name" value="Periplasmic binding protein-like II"/>
    <property type="match status" value="2"/>
</dbReference>
<dbReference type="InterPro" id="IPR030901">
    <property type="entry name" value="Thiaminase_BcmE"/>
</dbReference>
<name>A0A9W6DE63_9FIRM</name>
<protein>
    <submittedName>
        <fullName evidence="2">Thiamine pyridinylase</fullName>
    </submittedName>
</protein>
<proteinExistence type="predicted"/>
<gene>
    <name evidence="2" type="ORF">SH1V18_16400</name>
</gene>
<accession>A0A9W6DE63</accession>
<evidence type="ECO:0000259" key="1">
    <source>
        <dbReference type="Pfam" id="PF22141"/>
    </source>
</evidence>
<feature type="domain" description="Thiaminase-1 insert" evidence="1">
    <location>
        <begin position="136"/>
        <end position="278"/>
    </location>
</feature>
<dbReference type="EMBL" id="BRLB01000003">
    <property type="protein sequence ID" value="GKX29160.1"/>
    <property type="molecule type" value="Genomic_DNA"/>
</dbReference>
<reference evidence="2" key="1">
    <citation type="submission" date="2022-06" db="EMBL/GenBank/DDBJ databases">
        <title>Vallitalea longa sp. nov., an anaerobic bacterium isolated from marine sediment.</title>
        <authorList>
            <person name="Hirano S."/>
            <person name="Terahara T."/>
            <person name="Mori K."/>
            <person name="Hamada M."/>
            <person name="Matsumoto R."/>
            <person name="Kobayashi T."/>
        </authorList>
    </citation>
    <scope>NUCLEOTIDE SEQUENCE</scope>
    <source>
        <strain evidence="2">SH18-1</strain>
    </source>
</reference>
<keyword evidence="3" id="KW-1185">Reference proteome</keyword>